<dbReference type="Pfam" id="PF04851">
    <property type="entry name" value="ResIII"/>
    <property type="match status" value="1"/>
</dbReference>
<dbReference type="RefSeq" id="WP_155450493.1">
    <property type="nucleotide sequence ID" value="NZ_WNKT01000027.1"/>
</dbReference>
<dbReference type="GO" id="GO:0016787">
    <property type="term" value="F:hydrolase activity"/>
    <property type="evidence" value="ECO:0007669"/>
    <property type="project" value="InterPro"/>
</dbReference>
<dbReference type="EMBL" id="WNKT01000027">
    <property type="protein sequence ID" value="MTW21918.1"/>
    <property type="molecule type" value="Genomic_DNA"/>
</dbReference>
<sequence>MPLILKDYQKRALGTPDTEGALSVFLELARGARDAAALSTAFNTARRRILGEHLRDAPYRPLSTDAPDIPQICLRIPTGGGKTLMATHAIERAARLYTGVDHPVVLWLVPTNTIRAQTRDALRTPGHPYREALLSYWPADRLTVIDIDEGEHLRAQDFGARTILIIATMQTLRVDKTAGREVYAYKEAFEPHFKTLPDAEFLERVSDADLAERPYLRDLIGDSGARPIKRSLANLLAWHRPIVIVDEAHNHTTPLSFEVFRRIRPACIIEWTATPAPDQNLLYHVSAQELKAEDMIKLPILLVPHPNWREAVRDALLTRERLAERARLEPDYVRPLVLFQAEPKNGTVTVEVLRAHLIEAHGIAERRLAVATGTQRELDGVDLFAPDCPIDFIITVEALREGWDCSFAYVFCTVQNIRSSRDMEQLLGRVLRLPYARERRAPELNRAYAHVCGSGSVQVASELVDRLVSMGFEEFEATSAVQPGTDDLFGDRDDNGGNAVAEPPEVQSAFEIPSAVAEQLRKSFGELMPEGVTLDPPAPDTEAPPVVRVTGLLAPATVDAVVDAVPKRHRPELSRQLERHQTRAQIALAPAQRRLDFGPLPRLALPVQGELQLLEPALLAELAPLSLAAAPADLPGFTREEDEKPFLIDLDQGQLRIAVEHPNYRLDLDSGTDAMPRAELIRLLDRAIRRNSLLQADTIAWIGRVLDELSARGIDLNYCARHTNRLAEALAQRLKTLVDSQRRHAFQHSLLDGSAGLCLSEHHAFRFDPERYPAHWWFEGRYHFEKHFYPRPGELDSDLNTEETACAIAIDRLDAVRFWVRNLERQPLTSFWLPTATDRFYPDFVLRLEDERLLAVEYKGGDRFSNDDSREKRDIGAVWAAASGGRCLFAMVTDTRIAGCPVEQQLQRAIAKDGGGHMP</sequence>
<dbReference type="GO" id="GO:0004519">
    <property type="term" value="F:endonuclease activity"/>
    <property type="evidence" value="ECO:0007669"/>
    <property type="project" value="UniProtKB-KW"/>
</dbReference>
<keyword evidence="3" id="KW-1185">Reference proteome</keyword>
<comment type="caution">
    <text evidence="2">The sequence shown here is derived from an EMBL/GenBank/DDBJ whole genome shotgun (WGS) entry which is preliminary data.</text>
</comment>
<evidence type="ECO:0000313" key="3">
    <source>
        <dbReference type="Proteomes" id="UP000434044"/>
    </source>
</evidence>
<dbReference type="GO" id="GO:0005829">
    <property type="term" value="C:cytosol"/>
    <property type="evidence" value="ECO:0007669"/>
    <property type="project" value="TreeGrafter"/>
</dbReference>
<keyword evidence="2" id="KW-0540">Nuclease</keyword>
<feature type="domain" description="Helicase/UvrB N-terminal" evidence="1">
    <location>
        <begin position="71"/>
        <end position="275"/>
    </location>
</feature>
<organism evidence="2 3">
    <name type="scientific">Allochromatium palmeri</name>
    <dbReference type="NCBI Taxonomy" id="231048"/>
    <lineage>
        <taxon>Bacteria</taxon>
        <taxon>Pseudomonadati</taxon>
        <taxon>Pseudomonadota</taxon>
        <taxon>Gammaproteobacteria</taxon>
        <taxon>Chromatiales</taxon>
        <taxon>Chromatiaceae</taxon>
        <taxon>Allochromatium</taxon>
    </lineage>
</organism>
<dbReference type="Proteomes" id="UP000434044">
    <property type="component" value="Unassembled WGS sequence"/>
</dbReference>
<dbReference type="GO" id="GO:0005524">
    <property type="term" value="F:ATP binding"/>
    <property type="evidence" value="ECO:0007669"/>
    <property type="project" value="InterPro"/>
</dbReference>
<dbReference type="SUPFAM" id="SSF52540">
    <property type="entry name" value="P-loop containing nucleoside triphosphate hydrolases"/>
    <property type="match status" value="2"/>
</dbReference>
<dbReference type="AlphaFoldDB" id="A0A6N8EFT7"/>
<evidence type="ECO:0000313" key="2">
    <source>
        <dbReference type="EMBL" id="MTW21918.1"/>
    </source>
</evidence>
<dbReference type="PANTHER" id="PTHR47396:SF1">
    <property type="entry name" value="ATP-DEPENDENT HELICASE IRC3-RELATED"/>
    <property type="match status" value="1"/>
</dbReference>
<protein>
    <submittedName>
        <fullName evidence="2">Restriction endonuclease subunit R</fullName>
    </submittedName>
</protein>
<dbReference type="PANTHER" id="PTHR47396">
    <property type="entry name" value="TYPE I RESTRICTION ENZYME ECOKI R PROTEIN"/>
    <property type="match status" value="1"/>
</dbReference>
<dbReference type="InterPro" id="IPR050742">
    <property type="entry name" value="Helicase_Restrict-Modif_Enz"/>
</dbReference>
<gene>
    <name evidence="2" type="ORF">GJ668_12545</name>
</gene>
<name>A0A6N8EFT7_9GAMM</name>
<accession>A0A6N8EFT7</accession>
<dbReference type="Gene3D" id="3.40.50.300">
    <property type="entry name" value="P-loop containing nucleotide triphosphate hydrolases"/>
    <property type="match status" value="2"/>
</dbReference>
<keyword evidence="2" id="KW-0378">Hydrolase</keyword>
<reference evidence="2 3" key="1">
    <citation type="submission" date="2019-11" db="EMBL/GenBank/DDBJ databases">
        <title>Whole-genome sequence of the anaerobic purple sulfur bacterium Allochromatium palmeri DSM 15591.</title>
        <authorList>
            <person name="Kyndt J.A."/>
            <person name="Meyer T.E."/>
        </authorList>
    </citation>
    <scope>NUCLEOTIDE SEQUENCE [LARGE SCALE GENOMIC DNA]</scope>
    <source>
        <strain evidence="2 3">DSM 15591</strain>
    </source>
</reference>
<dbReference type="InterPro" id="IPR027417">
    <property type="entry name" value="P-loop_NTPase"/>
</dbReference>
<dbReference type="GO" id="GO:0003677">
    <property type="term" value="F:DNA binding"/>
    <property type="evidence" value="ECO:0007669"/>
    <property type="project" value="InterPro"/>
</dbReference>
<keyword evidence="2" id="KW-0255">Endonuclease</keyword>
<evidence type="ECO:0000259" key="1">
    <source>
        <dbReference type="Pfam" id="PF04851"/>
    </source>
</evidence>
<proteinExistence type="predicted"/>
<dbReference type="InterPro" id="IPR006935">
    <property type="entry name" value="Helicase/UvrB_N"/>
</dbReference>
<dbReference type="OrthoDB" id="9804145at2"/>